<feature type="transmembrane region" description="Helical" evidence="6">
    <location>
        <begin position="60"/>
        <end position="77"/>
    </location>
</feature>
<evidence type="ECO:0000256" key="1">
    <source>
        <dbReference type="ARBA" id="ARBA00004651"/>
    </source>
</evidence>
<keyword evidence="4 6" id="KW-1133">Transmembrane helix</keyword>
<evidence type="ECO:0000256" key="5">
    <source>
        <dbReference type="ARBA" id="ARBA00023136"/>
    </source>
</evidence>
<keyword evidence="2" id="KW-1003">Cell membrane</keyword>
<comment type="subcellular location">
    <subcellularLocation>
        <location evidence="1">Cell membrane</location>
        <topology evidence="1">Multi-pass membrane protein</topology>
    </subcellularLocation>
</comment>
<evidence type="ECO:0000313" key="7">
    <source>
        <dbReference type="EMBL" id="MBB3329827.1"/>
    </source>
</evidence>
<organism evidence="7 8">
    <name type="scientific">Halomonas campaniensis</name>
    <dbReference type="NCBI Taxonomy" id="213554"/>
    <lineage>
        <taxon>Bacteria</taxon>
        <taxon>Pseudomonadati</taxon>
        <taxon>Pseudomonadota</taxon>
        <taxon>Gammaproteobacteria</taxon>
        <taxon>Oceanospirillales</taxon>
        <taxon>Halomonadaceae</taxon>
        <taxon>Halomonas</taxon>
    </lineage>
</organism>
<dbReference type="GO" id="GO:0005886">
    <property type="term" value="C:plasma membrane"/>
    <property type="evidence" value="ECO:0007669"/>
    <property type="project" value="UniProtKB-SubCell"/>
</dbReference>
<gene>
    <name evidence="7" type="ORF">BDK63_000667</name>
</gene>
<comment type="caution">
    <text evidence="7">The sequence shown here is derived from an EMBL/GenBank/DDBJ whole genome shotgun (WGS) entry which is preliminary data.</text>
</comment>
<dbReference type="EMBL" id="JACHZF010000004">
    <property type="protein sequence ID" value="MBB3329827.1"/>
    <property type="molecule type" value="Genomic_DNA"/>
</dbReference>
<dbReference type="Pfam" id="PF03899">
    <property type="entry name" value="ATP-synt_I"/>
    <property type="match status" value="1"/>
</dbReference>
<dbReference type="AlphaFoldDB" id="A0A7W5P9R3"/>
<accession>A0A7W5P9R3</accession>
<feature type="transmembrane region" description="Helical" evidence="6">
    <location>
        <begin position="21"/>
        <end position="39"/>
    </location>
</feature>
<evidence type="ECO:0000256" key="2">
    <source>
        <dbReference type="ARBA" id="ARBA00022475"/>
    </source>
</evidence>
<evidence type="ECO:0000256" key="6">
    <source>
        <dbReference type="SAM" id="Phobius"/>
    </source>
</evidence>
<proteinExistence type="predicted"/>
<keyword evidence="5 6" id="KW-0472">Membrane</keyword>
<keyword evidence="8" id="KW-1185">Reference proteome</keyword>
<evidence type="ECO:0000256" key="4">
    <source>
        <dbReference type="ARBA" id="ARBA00022989"/>
    </source>
</evidence>
<protein>
    <submittedName>
        <fullName evidence="7">ATP synthase protein I</fullName>
    </submittedName>
</protein>
<keyword evidence="3 6" id="KW-0812">Transmembrane</keyword>
<dbReference type="InterPro" id="IPR005598">
    <property type="entry name" value="ATP_synth_I"/>
</dbReference>
<sequence>MVLAVTLLAAAASGPASLLSALTGGLVCLIPQAYFVWRLGGVRGGRRARQYVANFYRAEAGKFGLTVALFVMVFVTVPPSNPIFFFSAYVAAQLMHWLAPWLLRERPTP</sequence>
<name>A0A7W5P9R3_9GAMM</name>
<dbReference type="Proteomes" id="UP000553442">
    <property type="component" value="Unassembled WGS sequence"/>
</dbReference>
<reference evidence="7 8" key="1">
    <citation type="submission" date="2020-08" db="EMBL/GenBank/DDBJ databases">
        <title>Genomic Encyclopedia of Archaeal and Bacterial Type Strains, Phase II (KMG-II): from individual species to whole genera.</title>
        <authorList>
            <person name="Goeker M."/>
        </authorList>
    </citation>
    <scope>NUCLEOTIDE SEQUENCE [LARGE SCALE GENOMIC DNA]</scope>
    <source>
        <strain evidence="7 8">5AG</strain>
    </source>
</reference>
<evidence type="ECO:0000256" key="3">
    <source>
        <dbReference type="ARBA" id="ARBA00022692"/>
    </source>
</evidence>
<evidence type="ECO:0000313" key="8">
    <source>
        <dbReference type="Proteomes" id="UP000553442"/>
    </source>
</evidence>